<sequence length="266" mass="31253">MLCHINAHFANPYITSGSSFLDDRNCFQNYIEKNEYIDTDCENLMVHAKSIFERNIIKIFDVNNITDCGLQFLKDYNVEKILLKAIGKGLVNLTSTEDDFDYRTNKNIRSIAKSAKTYCKADLFCDLFLLDQRYPNFTLTPYQVCMMKHLTDINIIDPKLYKIDEARYVEENCETYFMKWRIKFPNEYLLLDLVFPTTFFGVSSNNIYDCYTQKVKDGKINELLASYEILVTFELSDQQFKEIRNKAIDLTSTSVKNMFECLNEIF</sequence>
<protein>
    <submittedName>
        <fullName evidence="1">CLUMA_CG014869, isoform A</fullName>
    </submittedName>
</protein>
<evidence type="ECO:0000313" key="1">
    <source>
        <dbReference type="EMBL" id="CRL01646.1"/>
    </source>
</evidence>
<dbReference type="Proteomes" id="UP000183832">
    <property type="component" value="Unassembled WGS sequence"/>
</dbReference>
<organism evidence="1 2">
    <name type="scientific">Clunio marinus</name>
    <dbReference type="NCBI Taxonomy" id="568069"/>
    <lineage>
        <taxon>Eukaryota</taxon>
        <taxon>Metazoa</taxon>
        <taxon>Ecdysozoa</taxon>
        <taxon>Arthropoda</taxon>
        <taxon>Hexapoda</taxon>
        <taxon>Insecta</taxon>
        <taxon>Pterygota</taxon>
        <taxon>Neoptera</taxon>
        <taxon>Endopterygota</taxon>
        <taxon>Diptera</taxon>
        <taxon>Nematocera</taxon>
        <taxon>Chironomoidea</taxon>
        <taxon>Chironomidae</taxon>
        <taxon>Clunio</taxon>
    </lineage>
</organism>
<proteinExistence type="predicted"/>
<dbReference type="EMBL" id="CVRI01000056">
    <property type="protein sequence ID" value="CRL01646.1"/>
    <property type="molecule type" value="Genomic_DNA"/>
</dbReference>
<name>A0A1J1IRE4_9DIPT</name>
<gene>
    <name evidence="1" type="ORF">CLUMA_CG014869</name>
</gene>
<reference evidence="1 2" key="1">
    <citation type="submission" date="2015-04" db="EMBL/GenBank/DDBJ databases">
        <authorList>
            <person name="Syromyatnikov M.Y."/>
            <person name="Popov V.N."/>
        </authorList>
    </citation>
    <scope>NUCLEOTIDE SEQUENCE [LARGE SCALE GENOMIC DNA]</scope>
</reference>
<dbReference type="AlphaFoldDB" id="A0A1J1IRE4"/>
<keyword evidence="2" id="KW-1185">Reference proteome</keyword>
<evidence type="ECO:0000313" key="2">
    <source>
        <dbReference type="Proteomes" id="UP000183832"/>
    </source>
</evidence>
<accession>A0A1J1IRE4</accession>